<reference evidence="1 2" key="1">
    <citation type="journal article" date="2020" name="Cell">
        <title>Large-Scale Comparative Analyses of Tick Genomes Elucidate Their Genetic Diversity and Vector Capacities.</title>
        <authorList>
            <consortium name="Tick Genome and Microbiome Consortium (TIGMIC)"/>
            <person name="Jia N."/>
            <person name="Wang J."/>
            <person name="Shi W."/>
            <person name="Du L."/>
            <person name="Sun Y."/>
            <person name="Zhan W."/>
            <person name="Jiang J.F."/>
            <person name="Wang Q."/>
            <person name="Zhang B."/>
            <person name="Ji P."/>
            <person name="Bell-Sakyi L."/>
            <person name="Cui X.M."/>
            <person name="Yuan T.T."/>
            <person name="Jiang B.G."/>
            <person name="Yang W.F."/>
            <person name="Lam T.T."/>
            <person name="Chang Q.C."/>
            <person name="Ding S.J."/>
            <person name="Wang X.J."/>
            <person name="Zhu J.G."/>
            <person name="Ruan X.D."/>
            <person name="Zhao L."/>
            <person name="Wei J.T."/>
            <person name="Ye R.Z."/>
            <person name="Que T.C."/>
            <person name="Du C.H."/>
            <person name="Zhou Y.H."/>
            <person name="Cheng J.X."/>
            <person name="Dai P.F."/>
            <person name="Guo W.B."/>
            <person name="Han X.H."/>
            <person name="Huang E.J."/>
            <person name="Li L.F."/>
            <person name="Wei W."/>
            <person name="Gao Y.C."/>
            <person name="Liu J.Z."/>
            <person name="Shao H.Z."/>
            <person name="Wang X."/>
            <person name="Wang C.C."/>
            <person name="Yang T.C."/>
            <person name="Huo Q.B."/>
            <person name="Li W."/>
            <person name="Chen H.Y."/>
            <person name="Chen S.E."/>
            <person name="Zhou L.G."/>
            <person name="Ni X.B."/>
            <person name="Tian J.H."/>
            <person name="Sheng Y."/>
            <person name="Liu T."/>
            <person name="Pan Y.S."/>
            <person name="Xia L.Y."/>
            <person name="Li J."/>
            <person name="Zhao F."/>
            <person name="Cao W.C."/>
        </authorList>
    </citation>
    <scope>NUCLEOTIDE SEQUENCE [LARGE SCALE GENOMIC DNA]</scope>
    <source>
        <strain evidence="1">HaeL-2018</strain>
    </source>
</reference>
<name>A0A9J6FQZ2_HAELO</name>
<dbReference type="Proteomes" id="UP000821853">
    <property type="component" value="Chromosome 10"/>
</dbReference>
<dbReference type="CDD" id="cd00063">
    <property type="entry name" value="FN3"/>
    <property type="match status" value="1"/>
</dbReference>
<proteinExistence type="predicted"/>
<dbReference type="InterPro" id="IPR036116">
    <property type="entry name" value="FN3_sf"/>
</dbReference>
<dbReference type="InterPro" id="IPR013783">
    <property type="entry name" value="Ig-like_fold"/>
</dbReference>
<dbReference type="EMBL" id="JABSTR010000002">
    <property type="protein sequence ID" value="KAH9364500.1"/>
    <property type="molecule type" value="Genomic_DNA"/>
</dbReference>
<evidence type="ECO:0008006" key="3">
    <source>
        <dbReference type="Google" id="ProtNLM"/>
    </source>
</evidence>
<evidence type="ECO:0000313" key="1">
    <source>
        <dbReference type="EMBL" id="KAH9364500.1"/>
    </source>
</evidence>
<protein>
    <recommendedName>
        <fullName evidence="3">Fibronectin type-III domain-containing protein</fullName>
    </recommendedName>
</protein>
<organism evidence="1 2">
    <name type="scientific">Haemaphysalis longicornis</name>
    <name type="common">Bush tick</name>
    <dbReference type="NCBI Taxonomy" id="44386"/>
    <lineage>
        <taxon>Eukaryota</taxon>
        <taxon>Metazoa</taxon>
        <taxon>Ecdysozoa</taxon>
        <taxon>Arthropoda</taxon>
        <taxon>Chelicerata</taxon>
        <taxon>Arachnida</taxon>
        <taxon>Acari</taxon>
        <taxon>Parasitiformes</taxon>
        <taxon>Ixodida</taxon>
        <taxon>Ixodoidea</taxon>
        <taxon>Ixodidae</taxon>
        <taxon>Haemaphysalinae</taxon>
        <taxon>Haemaphysalis</taxon>
    </lineage>
</organism>
<gene>
    <name evidence="1" type="ORF">HPB48_018690</name>
</gene>
<dbReference type="AlphaFoldDB" id="A0A9J6FQZ2"/>
<accession>A0A9J6FQZ2</accession>
<dbReference type="Gene3D" id="2.60.40.10">
    <property type="entry name" value="Immunoglobulins"/>
    <property type="match status" value="1"/>
</dbReference>
<sequence length="115" mass="13383">MYFLTLFFQIGPEWLPSTILFLLKFFIRLSLKFLVHGMLQVTWLPATEGYPGTNFYVQYRRKGDETWETTMLEEYEDNTVVHGLEKAVYEFRVIAVDGKHEQPSKVLEVDTGGLG</sequence>
<dbReference type="InterPro" id="IPR003961">
    <property type="entry name" value="FN3_dom"/>
</dbReference>
<comment type="caution">
    <text evidence="1">The sequence shown here is derived from an EMBL/GenBank/DDBJ whole genome shotgun (WGS) entry which is preliminary data.</text>
</comment>
<dbReference type="VEuPathDB" id="VectorBase:HLOH_056713"/>
<keyword evidence="2" id="KW-1185">Reference proteome</keyword>
<dbReference type="SUPFAM" id="SSF49265">
    <property type="entry name" value="Fibronectin type III"/>
    <property type="match status" value="1"/>
</dbReference>
<evidence type="ECO:0000313" key="2">
    <source>
        <dbReference type="Proteomes" id="UP000821853"/>
    </source>
</evidence>
<dbReference type="OrthoDB" id="6244967at2759"/>